<dbReference type="Proteomes" id="UP000321570">
    <property type="component" value="Unassembled WGS sequence"/>
</dbReference>
<proteinExistence type="predicted"/>
<dbReference type="InterPro" id="IPR009423">
    <property type="entry name" value="NDUC2"/>
</dbReference>
<gene>
    <name evidence="1" type="ORF">WMSIL1_LOCUS3218</name>
</gene>
<sequence length="91" mass="10596">MISEGLAAFTVALNFTANIYAKRPFYAKLFRTIPTVAFMYGVGRAIEYVVHKRKRTRLLVIEHYKSMFPDRVPQKEVKTYADVIAPWTPKR</sequence>
<protein>
    <submittedName>
        <fullName evidence="1">Uncharacterized protein</fullName>
    </submittedName>
</protein>
<dbReference type="GO" id="GO:0005743">
    <property type="term" value="C:mitochondrial inner membrane"/>
    <property type="evidence" value="ECO:0007669"/>
    <property type="project" value="InterPro"/>
</dbReference>
<dbReference type="GO" id="GO:0006120">
    <property type="term" value="P:mitochondrial electron transport, NADH to ubiquinone"/>
    <property type="evidence" value="ECO:0007669"/>
    <property type="project" value="InterPro"/>
</dbReference>
<keyword evidence="2" id="KW-1185">Reference proteome</keyword>
<name>A0A564Y7K0_HYMDI</name>
<evidence type="ECO:0000313" key="1">
    <source>
        <dbReference type="EMBL" id="VUZ42543.1"/>
    </source>
</evidence>
<organism evidence="1 2">
    <name type="scientific">Hymenolepis diminuta</name>
    <name type="common">Rat tapeworm</name>
    <dbReference type="NCBI Taxonomy" id="6216"/>
    <lineage>
        <taxon>Eukaryota</taxon>
        <taxon>Metazoa</taxon>
        <taxon>Spiralia</taxon>
        <taxon>Lophotrochozoa</taxon>
        <taxon>Platyhelminthes</taxon>
        <taxon>Cestoda</taxon>
        <taxon>Eucestoda</taxon>
        <taxon>Cyclophyllidea</taxon>
        <taxon>Hymenolepididae</taxon>
        <taxon>Hymenolepis</taxon>
    </lineage>
</organism>
<dbReference type="AlphaFoldDB" id="A0A564Y7K0"/>
<accession>A0A564Y7K0</accession>
<dbReference type="EMBL" id="CABIJS010000089">
    <property type="protein sequence ID" value="VUZ42543.1"/>
    <property type="molecule type" value="Genomic_DNA"/>
</dbReference>
<evidence type="ECO:0000313" key="2">
    <source>
        <dbReference type="Proteomes" id="UP000321570"/>
    </source>
</evidence>
<dbReference type="Pfam" id="PF06374">
    <property type="entry name" value="NDUF_C2"/>
    <property type="match status" value="1"/>
</dbReference>
<reference evidence="1 2" key="1">
    <citation type="submission" date="2019-07" db="EMBL/GenBank/DDBJ databases">
        <authorList>
            <person name="Jastrzebski P J."/>
            <person name="Paukszto L."/>
            <person name="Jastrzebski P J."/>
        </authorList>
    </citation>
    <scope>NUCLEOTIDE SEQUENCE [LARGE SCALE GENOMIC DNA]</scope>
    <source>
        <strain evidence="1 2">WMS-il1</strain>
    </source>
</reference>